<feature type="domain" description="AMP-dependent synthetase/ligase" evidence="4">
    <location>
        <begin position="80"/>
        <end position="345"/>
    </location>
</feature>
<dbReference type="AlphaFoldDB" id="A0AA43QT79"/>
<dbReference type="Pfam" id="PF00501">
    <property type="entry name" value="AMP-binding"/>
    <property type="match status" value="1"/>
</dbReference>
<comment type="similarity">
    <text evidence="1">Belongs to the ATP-dependent AMP-binding enzyme family.</text>
</comment>
<protein>
    <recommendedName>
        <fullName evidence="4">AMP-dependent synthetase/ligase domain-containing protein</fullName>
    </recommendedName>
</protein>
<dbReference type="GO" id="GO:0006631">
    <property type="term" value="P:fatty acid metabolic process"/>
    <property type="evidence" value="ECO:0007669"/>
    <property type="project" value="TreeGrafter"/>
</dbReference>
<sequence>MSCIGSHSNHKVETGFLPNVPLFSHLYKDYKQDPHAIIINDASLGVAVTREQFLRDVLGLSNHLLNDWGDIIAEKIQADQDGAFVAILLPAGYDFWVAFMAVQAIGAVAVPISVTVLPTEGNYFMRLCNAMMMITTHALTGIGFEVRMETKLDFLMCTIHQSDAGDLRSFNGSIGLEEKPRHVEDKGGALLFTSGTTGSPKGVLHSQASLYAGATNGQPPLIGAPQDVYLSYAPVHWIAGINLSLTLMLKGACVEICNQVFSPAWLWKRIEKGDVTTFFASPALLNSLADHFEQHIKPSGPSDVAKALAGLHQVRSLFAGSAAVPASTMQYWQDLRQGRPLTILYLSPNPNIMDGVFDDDGFYKTGDLARREGDEYYILGRASIDVIRVAGYKMNTNDIEEKIACLPNVKEVMVLRVIDDNSAEQVGTIIRLSDPTTSMTLKDLRAQLTTKELLPRYKLPIALKVLRQGEQIPTSSAGKLSKARAAEMFFPEGWTNSPDIEVRKGGDGEEEQVPKKAFDWAGIESS</sequence>
<dbReference type="PANTHER" id="PTHR43201">
    <property type="entry name" value="ACYL-COA SYNTHETASE"/>
    <property type="match status" value="1"/>
</dbReference>
<name>A0AA43QT79_9LECA</name>
<evidence type="ECO:0000259" key="4">
    <source>
        <dbReference type="Pfam" id="PF00501"/>
    </source>
</evidence>
<comment type="caution">
    <text evidence="5">The sequence shown here is derived from an EMBL/GenBank/DDBJ whole genome shotgun (WGS) entry which is preliminary data.</text>
</comment>
<keyword evidence="3" id="KW-1133">Transmembrane helix</keyword>
<keyword evidence="3" id="KW-0472">Membrane</keyword>
<evidence type="ECO:0000256" key="3">
    <source>
        <dbReference type="SAM" id="Phobius"/>
    </source>
</evidence>
<keyword evidence="3" id="KW-0812">Transmembrane</keyword>
<feature type="transmembrane region" description="Helical" evidence="3">
    <location>
        <begin position="123"/>
        <end position="146"/>
    </location>
</feature>
<feature type="transmembrane region" description="Helical" evidence="3">
    <location>
        <begin position="95"/>
        <end position="117"/>
    </location>
</feature>
<gene>
    <name evidence="5" type="ORF">OHK93_001621</name>
</gene>
<evidence type="ECO:0000313" key="5">
    <source>
        <dbReference type="EMBL" id="MDI1490418.1"/>
    </source>
</evidence>
<accession>A0AA43QT79</accession>
<dbReference type="InterPro" id="IPR020845">
    <property type="entry name" value="AMP-binding_CS"/>
</dbReference>
<feature type="region of interest" description="Disordered" evidence="2">
    <location>
        <begin position="497"/>
        <end position="526"/>
    </location>
</feature>
<dbReference type="InterPro" id="IPR045851">
    <property type="entry name" value="AMP-bd_C_sf"/>
</dbReference>
<evidence type="ECO:0000256" key="2">
    <source>
        <dbReference type="SAM" id="MobiDB-lite"/>
    </source>
</evidence>
<proteinExistence type="inferred from homology"/>
<reference evidence="5" key="1">
    <citation type="journal article" date="2023" name="Genome Biol. Evol.">
        <title>First Whole Genome Sequence and Flow Cytometry Genome Size Data for the Lichen-Forming Fungus Ramalina farinacea (Ascomycota).</title>
        <authorList>
            <person name="Llewellyn T."/>
            <person name="Mian S."/>
            <person name="Hill R."/>
            <person name="Leitch I.J."/>
            <person name="Gaya E."/>
        </authorList>
    </citation>
    <scope>NUCLEOTIDE SEQUENCE</scope>
    <source>
        <strain evidence="5">LIQ254RAFAR</strain>
    </source>
</reference>
<dbReference type="Gene3D" id="3.40.50.12780">
    <property type="entry name" value="N-terminal domain of ligase-like"/>
    <property type="match status" value="1"/>
</dbReference>
<dbReference type="Proteomes" id="UP001161017">
    <property type="component" value="Unassembled WGS sequence"/>
</dbReference>
<organism evidence="5 6">
    <name type="scientific">Ramalina farinacea</name>
    <dbReference type="NCBI Taxonomy" id="258253"/>
    <lineage>
        <taxon>Eukaryota</taxon>
        <taxon>Fungi</taxon>
        <taxon>Dikarya</taxon>
        <taxon>Ascomycota</taxon>
        <taxon>Pezizomycotina</taxon>
        <taxon>Lecanoromycetes</taxon>
        <taxon>OSLEUM clade</taxon>
        <taxon>Lecanoromycetidae</taxon>
        <taxon>Lecanorales</taxon>
        <taxon>Lecanorineae</taxon>
        <taxon>Ramalinaceae</taxon>
        <taxon>Ramalina</taxon>
    </lineage>
</organism>
<feature type="compositionally biased region" description="Basic and acidic residues" evidence="2">
    <location>
        <begin position="500"/>
        <end position="518"/>
    </location>
</feature>
<dbReference type="GO" id="GO:0031956">
    <property type="term" value="F:medium-chain fatty acid-CoA ligase activity"/>
    <property type="evidence" value="ECO:0007669"/>
    <property type="project" value="TreeGrafter"/>
</dbReference>
<dbReference type="PANTHER" id="PTHR43201:SF8">
    <property type="entry name" value="ACYL-COA SYNTHETASE FAMILY MEMBER 3"/>
    <property type="match status" value="1"/>
</dbReference>
<dbReference type="Gene3D" id="3.30.300.30">
    <property type="match status" value="1"/>
</dbReference>
<dbReference type="InterPro" id="IPR042099">
    <property type="entry name" value="ANL_N_sf"/>
</dbReference>
<dbReference type="SUPFAM" id="SSF56801">
    <property type="entry name" value="Acetyl-CoA synthetase-like"/>
    <property type="match status" value="1"/>
</dbReference>
<evidence type="ECO:0000256" key="1">
    <source>
        <dbReference type="ARBA" id="ARBA00006432"/>
    </source>
</evidence>
<keyword evidence="6" id="KW-1185">Reference proteome</keyword>
<dbReference type="InterPro" id="IPR000873">
    <property type="entry name" value="AMP-dep_synth/lig_dom"/>
</dbReference>
<dbReference type="PROSITE" id="PS00455">
    <property type="entry name" value="AMP_BINDING"/>
    <property type="match status" value="1"/>
</dbReference>
<dbReference type="EMBL" id="JAPUFD010000011">
    <property type="protein sequence ID" value="MDI1490418.1"/>
    <property type="molecule type" value="Genomic_DNA"/>
</dbReference>
<evidence type="ECO:0000313" key="6">
    <source>
        <dbReference type="Proteomes" id="UP001161017"/>
    </source>
</evidence>